<evidence type="ECO:0000313" key="4">
    <source>
        <dbReference type="EMBL" id="MXP27566.1"/>
    </source>
</evidence>
<dbReference type="Proteomes" id="UP000439780">
    <property type="component" value="Unassembled WGS sequence"/>
</dbReference>
<dbReference type="SUPFAM" id="SSF48452">
    <property type="entry name" value="TPR-like"/>
    <property type="match status" value="3"/>
</dbReference>
<evidence type="ECO:0000256" key="3">
    <source>
        <dbReference type="PROSITE-ProRule" id="PRU00339"/>
    </source>
</evidence>
<gene>
    <name evidence="4" type="ORF">GRI58_01860</name>
</gene>
<evidence type="ECO:0000313" key="5">
    <source>
        <dbReference type="Proteomes" id="UP000439780"/>
    </source>
</evidence>
<feature type="repeat" description="TPR" evidence="3">
    <location>
        <begin position="245"/>
        <end position="278"/>
    </location>
</feature>
<dbReference type="GO" id="GO:0030968">
    <property type="term" value="P:endoplasmic reticulum unfolded protein response"/>
    <property type="evidence" value="ECO:0007669"/>
    <property type="project" value="TreeGrafter"/>
</dbReference>
<feature type="repeat" description="TPR" evidence="3">
    <location>
        <begin position="41"/>
        <end position="74"/>
    </location>
</feature>
<keyword evidence="2 3" id="KW-0802">TPR repeat</keyword>
<feature type="repeat" description="TPR" evidence="3">
    <location>
        <begin position="143"/>
        <end position="176"/>
    </location>
</feature>
<evidence type="ECO:0000256" key="2">
    <source>
        <dbReference type="ARBA" id="ARBA00022803"/>
    </source>
</evidence>
<comment type="caution">
    <text evidence="4">The sequence shown here is derived from an EMBL/GenBank/DDBJ whole genome shotgun (WGS) entry which is preliminary data.</text>
</comment>
<organism evidence="4 5">
    <name type="scientific">Qipengyuania algicida</name>
    <dbReference type="NCBI Taxonomy" id="1836209"/>
    <lineage>
        <taxon>Bacteria</taxon>
        <taxon>Pseudomonadati</taxon>
        <taxon>Pseudomonadota</taxon>
        <taxon>Alphaproteobacteria</taxon>
        <taxon>Sphingomonadales</taxon>
        <taxon>Erythrobacteraceae</taxon>
        <taxon>Qipengyuania</taxon>
    </lineage>
</organism>
<dbReference type="Gene3D" id="1.25.40.10">
    <property type="entry name" value="Tetratricopeptide repeat domain"/>
    <property type="match status" value="1"/>
</dbReference>
<accession>A0A845AG91</accession>
<dbReference type="OrthoDB" id="9800698at2"/>
<sequence length="666" mass="75200">MNTQTDKSAKFDEALHMARSGRTAEARSLCKTILQTSGERPDVHAFLGMLDCREGRFEDGIEHLSQALKLRPDDVTIALNMATALMQLGRNSEALDICTDSLIAKDQSLRLLRTKAYLLQTLEDNEGAIVAYRRILDAVPDDFEALNNLGNSYAAAGQMEESLVSLRKAHDARPDIAPLTMNLATTLLQLGQIDEARNLLEDATARFPRDAKPRIELAGIHRLQGDDDTARRLFEEAIALEPSDPELRVRLGIELAKAWKMTEAEESFDRALSIDPRNGDAHIRKALILEHTNRYDQLTNLIDAARSRGIDQGTIDFIRALHLRREKAWEEGIEVLSNVPEDIEPVRRFQLLGQFHDSLGNAEAAFEAFSAMNEQVRTEQPATEALASDYRREIRDGIAELRKLKAPAVLNMQASAPARTPAFLVGFPRSGTTLLDTLLLGHPSVQVLEERPPLNVAEEVLNQSSEKSDFSASEVEAAREAYFTEADKWIDLRPDSLLVDKFPLHMNKVPSILALFPNPRFILALRHPCDVVLSCYITNFRPNKAMSNFLNLKTVAELYDLSFTCWEAARSHFSLDVHEIVYEKMLDNSRSELQPVFEFLGLDWREEILDHQQTAVSRGVITTASYGQVTEPLYRRAMGRWERYREQLEPVLPILQPWIEKFGYST</sequence>
<dbReference type="InterPro" id="IPR052346">
    <property type="entry name" value="O-mannosyl-transferase_TMTC"/>
</dbReference>
<evidence type="ECO:0000256" key="1">
    <source>
        <dbReference type="ARBA" id="ARBA00022737"/>
    </source>
</evidence>
<reference evidence="4 5" key="1">
    <citation type="submission" date="2019-12" db="EMBL/GenBank/DDBJ databases">
        <title>Genomic-based taxomic classification of the family Erythrobacteraceae.</title>
        <authorList>
            <person name="Xu L."/>
        </authorList>
    </citation>
    <scope>NUCLEOTIDE SEQUENCE [LARGE SCALE GENOMIC DNA]</scope>
    <source>
        <strain evidence="4 5">KEMB 9005-328</strain>
    </source>
</reference>
<dbReference type="EMBL" id="WTYA01000001">
    <property type="protein sequence ID" value="MXP27566.1"/>
    <property type="molecule type" value="Genomic_DNA"/>
</dbReference>
<dbReference type="GO" id="GO:0035269">
    <property type="term" value="P:protein O-linked glycosylation via mannose"/>
    <property type="evidence" value="ECO:0007669"/>
    <property type="project" value="TreeGrafter"/>
</dbReference>
<dbReference type="PANTHER" id="PTHR44227:SF3">
    <property type="entry name" value="PROTEIN O-MANNOSYL-TRANSFERASE TMTC4"/>
    <property type="match status" value="1"/>
</dbReference>
<proteinExistence type="predicted"/>
<dbReference type="InterPro" id="IPR019734">
    <property type="entry name" value="TPR_rpt"/>
</dbReference>
<dbReference type="Pfam" id="PF14559">
    <property type="entry name" value="TPR_19"/>
    <property type="match status" value="1"/>
</dbReference>
<dbReference type="Gene3D" id="3.40.50.300">
    <property type="entry name" value="P-loop containing nucleotide triphosphate hydrolases"/>
    <property type="match status" value="1"/>
</dbReference>
<dbReference type="PROSITE" id="PS50005">
    <property type="entry name" value="TPR"/>
    <property type="match status" value="4"/>
</dbReference>
<feature type="repeat" description="TPR" evidence="3">
    <location>
        <begin position="211"/>
        <end position="244"/>
    </location>
</feature>
<dbReference type="SMART" id="SM00028">
    <property type="entry name" value="TPR"/>
    <property type="match status" value="7"/>
</dbReference>
<dbReference type="PANTHER" id="PTHR44227">
    <property type="match status" value="1"/>
</dbReference>
<dbReference type="InterPro" id="IPR011990">
    <property type="entry name" value="TPR-like_helical_dom_sf"/>
</dbReference>
<dbReference type="AlphaFoldDB" id="A0A845AG91"/>
<protein>
    <submittedName>
        <fullName evidence="4">Tetratricopeptide repeat protein</fullName>
    </submittedName>
</protein>
<keyword evidence="1" id="KW-0677">Repeat</keyword>
<name>A0A845AG91_9SPHN</name>
<dbReference type="GO" id="GO:0000030">
    <property type="term" value="F:mannosyltransferase activity"/>
    <property type="evidence" value="ECO:0007669"/>
    <property type="project" value="TreeGrafter"/>
</dbReference>
<keyword evidence="5" id="KW-1185">Reference proteome</keyword>
<dbReference type="InterPro" id="IPR027417">
    <property type="entry name" value="P-loop_NTPase"/>
</dbReference>
<dbReference type="Pfam" id="PF13432">
    <property type="entry name" value="TPR_16"/>
    <property type="match status" value="2"/>
</dbReference>
<dbReference type="Pfam" id="PF13469">
    <property type="entry name" value="Sulfotransfer_3"/>
    <property type="match status" value="1"/>
</dbReference>
<dbReference type="SUPFAM" id="SSF52540">
    <property type="entry name" value="P-loop containing nucleoside triphosphate hydrolases"/>
    <property type="match status" value="1"/>
</dbReference>